<feature type="region of interest" description="Disordered" evidence="1">
    <location>
        <begin position="237"/>
        <end position="296"/>
    </location>
</feature>
<evidence type="ECO:0000313" key="2">
    <source>
        <dbReference type="EMBL" id="SMY25793.1"/>
    </source>
</evidence>
<reference evidence="2 3" key="1">
    <citation type="submission" date="2016-10" db="EMBL/GenBank/DDBJ databases">
        <authorList>
            <person name="Varghese N."/>
        </authorList>
    </citation>
    <scope>NUCLEOTIDE SEQUENCE [LARGE SCALE GENOMIC DNA]</scope>
</reference>
<evidence type="ECO:0000313" key="3">
    <source>
        <dbReference type="Proteomes" id="UP000215453"/>
    </source>
</evidence>
<accession>A0A1Y6LMY5</accession>
<organism evidence="2 3">
    <name type="scientific">Zymoseptoria tritici ST99CH_1A5</name>
    <dbReference type="NCBI Taxonomy" id="1276529"/>
    <lineage>
        <taxon>Eukaryota</taxon>
        <taxon>Fungi</taxon>
        <taxon>Dikarya</taxon>
        <taxon>Ascomycota</taxon>
        <taxon>Pezizomycotina</taxon>
        <taxon>Dothideomycetes</taxon>
        <taxon>Dothideomycetidae</taxon>
        <taxon>Mycosphaerellales</taxon>
        <taxon>Mycosphaerellaceae</taxon>
        <taxon>Zymoseptoria</taxon>
    </lineage>
</organism>
<feature type="compositionally biased region" description="Acidic residues" evidence="1">
    <location>
        <begin position="250"/>
        <end position="262"/>
    </location>
</feature>
<sequence length="296" mass="33486">MAEWILRASSLTWASRKFFGPRIHLHPKQTRAVPLQVYQLQMRTRNSIRINNIPASRPKMAEAIMPSTGIAADKTPAKDNNHHLHDQTQPTMAQGRMRARSLDIDPLSAGVSADLASSPDAETIAEWNRDPAPARLGSKGPNWESFRNCTYFNYPPAIMVAIKREAWGLPLHPIIAKQFEKSKRESRKRKAETHDCRVYDREGERRPIEEFVLHMMKQNGELRRMIRRLVPRDIISDASSSSKRSRSEYEADLGLDEPEPEIPESRCASGPEEDLFDVAGPAGMDEQGTNPDLELA</sequence>
<evidence type="ECO:0000256" key="1">
    <source>
        <dbReference type="SAM" id="MobiDB-lite"/>
    </source>
</evidence>
<dbReference type="AlphaFoldDB" id="A0A1Y6LMY5"/>
<gene>
    <name evidence="2" type="ORF">ZT1A5_G7235</name>
</gene>
<proteinExistence type="predicted"/>
<dbReference type="EMBL" id="LT882682">
    <property type="protein sequence ID" value="SMY25793.1"/>
    <property type="molecule type" value="Genomic_DNA"/>
</dbReference>
<dbReference type="Proteomes" id="UP000215453">
    <property type="component" value="Chromosome 7"/>
</dbReference>
<protein>
    <submittedName>
        <fullName evidence="2">Uncharacterized protein</fullName>
    </submittedName>
</protein>
<name>A0A1Y6LMY5_ZYMTR</name>